<dbReference type="InterPro" id="IPR000871">
    <property type="entry name" value="Beta-lactam_class-A"/>
</dbReference>
<dbReference type="OrthoDB" id="9775096at2"/>
<dbReference type="PANTHER" id="PTHR35333">
    <property type="entry name" value="BETA-LACTAMASE"/>
    <property type="match status" value="1"/>
</dbReference>
<feature type="region of interest" description="Disordered" evidence="1">
    <location>
        <begin position="457"/>
        <end position="489"/>
    </location>
</feature>
<feature type="transmembrane region" description="Helical" evidence="2">
    <location>
        <begin position="133"/>
        <end position="155"/>
    </location>
</feature>
<evidence type="ECO:0000256" key="1">
    <source>
        <dbReference type="SAM" id="MobiDB-lite"/>
    </source>
</evidence>
<accession>A0A1Z4LLD8</accession>
<feature type="domain" description="Beta-lactamase class A catalytic" evidence="3">
    <location>
        <begin position="212"/>
        <end position="422"/>
    </location>
</feature>
<dbReference type="EMBL" id="AP018227">
    <property type="protein sequence ID" value="BAY82063.1"/>
    <property type="molecule type" value="Genomic_DNA"/>
</dbReference>
<keyword evidence="2" id="KW-0472">Membrane</keyword>
<dbReference type="SUPFAM" id="SSF56601">
    <property type="entry name" value="beta-lactamase/transpeptidase-like"/>
    <property type="match status" value="1"/>
</dbReference>
<dbReference type="Gene3D" id="3.40.710.10">
    <property type="entry name" value="DD-peptidase/beta-lactamase superfamily"/>
    <property type="match status" value="1"/>
</dbReference>
<keyword evidence="2" id="KW-0812">Transmembrane</keyword>
<dbReference type="GO" id="GO:0030655">
    <property type="term" value="P:beta-lactam antibiotic catabolic process"/>
    <property type="evidence" value="ECO:0007669"/>
    <property type="project" value="InterPro"/>
</dbReference>
<keyword evidence="2" id="KW-1133">Transmembrane helix</keyword>
<dbReference type="InterPro" id="IPR045155">
    <property type="entry name" value="Beta-lactam_cat"/>
</dbReference>
<dbReference type="Pfam" id="PF13354">
    <property type="entry name" value="Beta-lactamase2"/>
    <property type="match status" value="1"/>
</dbReference>
<sequence length="517" mass="56158">MSESSYRYTTSGQRQPTKGRQRVRKVQKPVNGKVKAVGKQRPPQKGGKVSRTVVNPSNTAKKPRKRQRVEAPAETWLRKKNASQAASKGMKSAAVNGKIPPLQFNKKPNKRVTKRVKVSNKTRLKPMARTMLYILRLLIVGIGIGAIVGTALSILDPAQNNAASSSNVEQTQAQTPGSNPAKSQGFYLNQEILPLKSILQSLVAASPNLTPGIFIADLDTGNYVDINGNNSIASASTIKLPILVAFFQDLEAGRIELNEPLKMTKEMIAGGSGNMRSKPVGSEFTALEVADKMMVISDNTATNMLIARLGGMEALNQRFRSWGLTATTLNNKLPDIQGTNTTSPKELAQVMGMVTKGQLVSSTMSQRIIEIMARNQRRHLLPKGLGAGARIANKTGFIGAMLGDVGLIELPTGKRYVVAVMVKRPRNDPRAETLIPSISRSAYQHFNQPVTMPAGVPGTSVLPPSGNSPYLNNPSTRTNTYQPPLPNPVPNGVNNTMPITTYPNSGYNSQYYYPYRR</sequence>
<organism evidence="4 5">
    <name type="scientific">Calothrix parasitica NIES-267</name>
    <dbReference type="NCBI Taxonomy" id="1973488"/>
    <lineage>
        <taxon>Bacteria</taxon>
        <taxon>Bacillati</taxon>
        <taxon>Cyanobacteriota</taxon>
        <taxon>Cyanophyceae</taxon>
        <taxon>Nostocales</taxon>
        <taxon>Calotrichaceae</taxon>
        <taxon>Calothrix</taxon>
    </lineage>
</organism>
<evidence type="ECO:0000256" key="2">
    <source>
        <dbReference type="SAM" id="Phobius"/>
    </source>
</evidence>
<feature type="compositionally biased region" description="Polar residues" evidence="1">
    <location>
        <begin position="1"/>
        <end position="16"/>
    </location>
</feature>
<evidence type="ECO:0000259" key="3">
    <source>
        <dbReference type="Pfam" id="PF13354"/>
    </source>
</evidence>
<dbReference type="PANTHER" id="PTHR35333:SF4">
    <property type="entry name" value="SLR0121 PROTEIN"/>
    <property type="match status" value="1"/>
</dbReference>
<reference evidence="4 5" key="1">
    <citation type="submission" date="2017-06" db="EMBL/GenBank/DDBJ databases">
        <title>Genome sequencing of cyanobaciteial culture collection at National Institute for Environmental Studies (NIES).</title>
        <authorList>
            <person name="Hirose Y."/>
            <person name="Shimura Y."/>
            <person name="Fujisawa T."/>
            <person name="Nakamura Y."/>
            <person name="Kawachi M."/>
        </authorList>
    </citation>
    <scope>NUCLEOTIDE SEQUENCE [LARGE SCALE GENOMIC DNA]</scope>
    <source>
        <strain evidence="4 5">NIES-267</strain>
    </source>
</reference>
<evidence type="ECO:0000313" key="5">
    <source>
        <dbReference type="Proteomes" id="UP000218418"/>
    </source>
</evidence>
<feature type="compositionally biased region" description="Basic residues" evidence="1">
    <location>
        <begin position="107"/>
        <end position="117"/>
    </location>
</feature>
<feature type="region of interest" description="Disordered" evidence="1">
    <location>
        <begin position="1"/>
        <end position="117"/>
    </location>
</feature>
<dbReference type="GO" id="GO:0046677">
    <property type="term" value="P:response to antibiotic"/>
    <property type="evidence" value="ECO:0007669"/>
    <property type="project" value="InterPro"/>
</dbReference>
<dbReference type="GO" id="GO:0008800">
    <property type="term" value="F:beta-lactamase activity"/>
    <property type="evidence" value="ECO:0007669"/>
    <property type="project" value="InterPro"/>
</dbReference>
<feature type="compositionally biased region" description="Basic residues" evidence="1">
    <location>
        <begin position="17"/>
        <end position="27"/>
    </location>
</feature>
<gene>
    <name evidence="4" type="ORF">NIES267_15410</name>
</gene>
<dbReference type="AlphaFoldDB" id="A0A1Z4LLD8"/>
<feature type="compositionally biased region" description="Polar residues" evidence="1">
    <location>
        <begin position="465"/>
        <end position="482"/>
    </location>
</feature>
<dbReference type="Proteomes" id="UP000218418">
    <property type="component" value="Chromosome"/>
</dbReference>
<proteinExistence type="predicted"/>
<name>A0A1Z4LLD8_9CYAN</name>
<dbReference type="InterPro" id="IPR012338">
    <property type="entry name" value="Beta-lactam/transpept-like"/>
</dbReference>
<evidence type="ECO:0000313" key="4">
    <source>
        <dbReference type="EMBL" id="BAY82063.1"/>
    </source>
</evidence>
<protein>
    <submittedName>
        <fullName evidence="4">Beta-lactamase</fullName>
    </submittedName>
</protein>
<keyword evidence="5" id="KW-1185">Reference proteome</keyword>